<evidence type="ECO:0000313" key="4">
    <source>
        <dbReference type="EMBL" id="PXX43190.1"/>
    </source>
</evidence>
<dbReference type="SUPFAM" id="SSF55103">
    <property type="entry name" value="FAD-linked oxidases, C-terminal domain"/>
    <property type="match status" value="1"/>
</dbReference>
<dbReference type="GO" id="GO:0016899">
    <property type="term" value="F:oxidoreductase activity, acting on the CH-OH group of donors, oxygen as acceptor"/>
    <property type="evidence" value="ECO:0007669"/>
    <property type="project" value="InterPro"/>
</dbReference>
<dbReference type="Gene3D" id="3.30.465.10">
    <property type="match status" value="1"/>
</dbReference>
<dbReference type="OrthoDB" id="9800184at2"/>
<dbReference type="PANTHER" id="PTHR43762">
    <property type="entry name" value="L-GULONOLACTONE OXIDASE"/>
    <property type="match status" value="1"/>
</dbReference>
<protein>
    <submittedName>
        <fullName evidence="4">FAD/FMN-containing dehydrogenase</fullName>
    </submittedName>
</protein>
<dbReference type="EMBL" id="QJKB01000004">
    <property type="protein sequence ID" value="PXX43190.1"/>
    <property type="molecule type" value="Genomic_DNA"/>
</dbReference>
<keyword evidence="1" id="KW-0285">Flavoprotein</keyword>
<dbReference type="PROSITE" id="PS51387">
    <property type="entry name" value="FAD_PCMH"/>
    <property type="match status" value="1"/>
</dbReference>
<keyword evidence="2" id="KW-0274">FAD</keyword>
<dbReference type="InterPro" id="IPR010031">
    <property type="entry name" value="FAD_lactone_oxidase-like"/>
</dbReference>
<dbReference type="RefSeq" id="WP_110255732.1">
    <property type="nucleotide sequence ID" value="NZ_QJKB01000004.1"/>
</dbReference>
<sequence length="477" mass="53611">MLEAIPSNSLSVNDVHSALNLTAVHRIVEISSLPQLAATLAEARNNGKKIAISAARHAMGGQQFAEDAVLLDMRGMNKVLAFDREQGIVTVEAGIQWPALIDYLEVAQKDSQQQWSIRQKQTGADDLSIGGCLSANVHGRGLQMRPFIGDVESFSLLDAQGNLQHCSRDSNSHLFRLVIGGYGMFGVITKVSLRLSARQKMRRDVSIISLDDLMPAFEERMDAGYVYGDFQFAIDPASPDFLQRGVFSCYCPVADSSSIREEHALSDEQWQQLLTLAHVDKSRAFDCYAQHYMASSGQIYWCDRLQQTTYLDGYHDKIDALLGHHGSEMIGELYVPRAELPAFMRDAAQDFRQHGVDLIYGTVRLIEADTESFLPWARQDYACVIFNLHTEHTESGVTATASAFRRLIDLAIKRNGSFYLTYGRFATAEQIRHCYPNFVNFLAYKRRLDPELLFQSTWFQHHAAMFARFVTSLEQAA</sequence>
<dbReference type="InterPro" id="IPR036318">
    <property type="entry name" value="FAD-bd_PCMH-like_sf"/>
</dbReference>
<dbReference type="Pfam" id="PF01565">
    <property type="entry name" value="FAD_binding_4"/>
    <property type="match status" value="1"/>
</dbReference>
<dbReference type="Proteomes" id="UP000247792">
    <property type="component" value="Unassembled WGS sequence"/>
</dbReference>
<dbReference type="InterPro" id="IPR016164">
    <property type="entry name" value="FAD-linked_Oxase-like_C"/>
</dbReference>
<gene>
    <name evidence="4" type="ORF">DFR42_104191</name>
</gene>
<dbReference type="InterPro" id="IPR016169">
    <property type="entry name" value="FAD-bd_PCMH_sub2"/>
</dbReference>
<accession>A0A318J9E4</accession>
<name>A0A318J9E4_9BURK</name>
<keyword evidence="5" id="KW-1185">Reference proteome</keyword>
<evidence type="ECO:0000259" key="3">
    <source>
        <dbReference type="PROSITE" id="PS51387"/>
    </source>
</evidence>
<reference evidence="4 5" key="1">
    <citation type="submission" date="2018-05" db="EMBL/GenBank/DDBJ databases">
        <title>Genomic Encyclopedia of Type Strains, Phase IV (KMG-IV): sequencing the most valuable type-strain genomes for metagenomic binning, comparative biology and taxonomic classification.</title>
        <authorList>
            <person name="Goeker M."/>
        </authorList>
    </citation>
    <scope>NUCLEOTIDE SEQUENCE [LARGE SCALE GENOMIC DNA]</scope>
    <source>
        <strain evidence="4 5">DSM 19792</strain>
    </source>
</reference>
<dbReference type="GO" id="GO:0071949">
    <property type="term" value="F:FAD binding"/>
    <property type="evidence" value="ECO:0007669"/>
    <property type="project" value="InterPro"/>
</dbReference>
<dbReference type="InterPro" id="IPR006094">
    <property type="entry name" value="Oxid_FAD_bind_N"/>
</dbReference>
<proteinExistence type="predicted"/>
<dbReference type="SUPFAM" id="SSF56176">
    <property type="entry name" value="FAD-binding/transporter-associated domain-like"/>
    <property type="match status" value="1"/>
</dbReference>
<evidence type="ECO:0000313" key="5">
    <source>
        <dbReference type="Proteomes" id="UP000247792"/>
    </source>
</evidence>
<evidence type="ECO:0000256" key="2">
    <source>
        <dbReference type="ARBA" id="ARBA00022827"/>
    </source>
</evidence>
<dbReference type="PANTHER" id="PTHR43762:SF1">
    <property type="entry name" value="D-ARABINONO-1,4-LACTONE OXIDASE"/>
    <property type="match status" value="1"/>
</dbReference>
<dbReference type="InterPro" id="IPR016166">
    <property type="entry name" value="FAD-bd_PCMH"/>
</dbReference>
<organism evidence="4 5">
    <name type="scientific">Undibacterium pigrum</name>
    <dbReference type="NCBI Taxonomy" id="401470"/>
    <lineage>
        <taxon>Bacteria</taxon>
        <taxon>Pseudomonadati</taxon>
        <taxon>Pseudomonadota</taxon>
        <taxon>Betaproteobacteria</taxon>
        <taxon>Burkholderiales</taxon>
        <taxon>Oxalobacteraceae</taxon>
        <taxon>Undibacterium</taxon>
    </lineage>
</organism>
<dbReference type="AlphaFoldDB" id="A0A318J9E4"/>
<comment type="caution">
    <text evidence="4">The sequence shown here is derived from an EMBL/GenBank/DDBJ whole genome shotgun (WGS) entry which is preliminary data.</text>
</comment>
<evidence type="ECO:0000256" key="1">
    <source>
        <dbReference type="ARBA" id="ARBA00022630"/>
    </source>
</evidence>
<feature type="domain" description="FAD-binding PCMH-type" evidence="3">
    <location>
        <begin position="19"/>
        <end position="198"/>
    </location>
</feature>